<dbReference type="FunFam" id="3.40.640.10:FF:000046">
    <property type="entry name" value="Cystathionine gamma-lyase"/>
    <property type="match status" value="1"/>
</dbReference>
<accession>A0A7J9UXU8</accession>
<evidence type="ECO:0000313" key="10">
    <source>
        <dbReference type="EMBL" id="MPV89455.1"/>
    </source>
</evidence>
<dbReference type="AlphaFoldDB" id="A0A7J9UXU8"/>
<dbReference type="GO" id="GO:0003962">
    <property type="term" value="F:cystathionine gamma-synthase activity"/>
    <property type="evidence" value="ECO:0007669"/>
    <property type="project" value="TreeGrafter"/>
</dbReference>
<evidence type="ECO:0000256" key="8">
    <source>
        <dbReference type="PIRSR" id="PIRSR001434-2"/>
    </source>
</evidence>
<organism evidence="10 11">
    <name type="scientific">Georgenia ruanii</name>
    <dbReference type="NCBI Taxonomy" id="348442"/>
    <lineage>
        <taxon>Bacteria</taxon>
        <taxon>Bacillati</taxon>
        <taxon>Actinomycetota</taxon>
        <taxon>Actinomycetes</taxon>
        <taxon>Micrococcales</taxon>
        <taxon>Bogoriellaceae</taxon>
        <taxon>Georgenia</taxon>
    </lineage>
</organism>
<proteinExistence type="inferred from homology"/>
<evidence type="ECO:0000256" key="2">
    <source>
        <dbReference type="ARBA" id="ARBA00009077"/>
    </source>
</evidence>
<evidence type="ECO:0000256" key="5">
    <source>
        <dbReference type="ARBA" id="ARBA00047199"/>
    </source>
</evidence>
<dbReference type="RefSeq" id="WP_226909657.1">
    <property type="nucleotide sequence ID" value="NZ_BAAAOT010000041.1"/>
</dbReference>
<evidence type="ECO:0000256" key="7">
    <source>
        <dbReference type="ARBA" id="ARBA00052699"/>
    </source>
</evidence>
<dbReference type="GO" id="GO:0047982">
    <property type="term" value="F:homocysteine desulfhydrase activity"/>
    <property type="evidence" value="ECO:0007669"/>
    <property type="project" value="UniProtKB-EC"/>
</dbReference>
<protein>
    <recommendedName>
        <fullName evidence="4">homocysteine desulfhydrase</fullName>
        <ecNumber evidence="4">4.4.1.2</ecNumber>
    </recommendedName>
    <alternativeName>
        <fullName evidence="5">Homocysteine desulfhydrase</fullName>
    </alternativeName>
</protein>
<dbReference type="GO" id="GO:0005737">
    <property type="term" value="C:cytoplasm"/>
    <property type="evidence" value="ECO:0007669"/>
    <property type="project" value="TreeGrafter"/>
</dbReference>
<reference evidence="10 11" key="1">
    <citation type="submission" date="2019-10" db="EMBL/GenBank/DDBJ databases">
        <title>Georgenia wutianyii sp. nov. and Georgenia yuyongxinii sp. nov. isolated from plateau pika (Ochotona curzoniae) in the Qinghai-Tibet plateau of China.</title>
        <authorList>
            <person name="Tian Z."/>
        </authorList>
    </citation>
    <scope>NUCLEOTIDE SEQUENCE [LARGE SCALE GENOMIC DNA]</scope>
    <source>
        <strain evidence="10 11">JCM 15130</strain>
    </source>
</reference>
<dbReference type="GO" id="GO:0030170">
    <property type="term" value="F:pyridoxal phosphate binding"/>
    <property type="evidence" value="ECO:0007669"/>
    <property type="project" value="InterPro"/>
</dbReference>
<comment type="cofactor">
    <cofactor evidence="1 9">
        <name>pyridoxal 5'-phosphate</name>
        <dbReference type="ChEBI" id="CHEBI:597326"/>
    </cofactor>
</comment>
<comment type="caution">
    <text evidence="10">The sequence shown here is derived from an EMBL/GenBank/DDBJ whole genome shotgun (WGS) entry which is preliminary data.</text>
</comment>
<name>A0A7J9UXU8_9MICO</name>
<sequence length="388" mass="40545">MTDTQSRPHTGLSPATLAVAAGRPPREQGAPVNPPVVLTSTYVSTGVPGPEKLYARYDTETWQPLEEAVGQLEAADLPALVFASGMAAIDAVLHLATPGTAIVAPRHAYLATLTAAHELTAREGGVVREVDIADTDAVIAALAPEDGPAASLLWIETPTNPMLEVADVPALAAAASAAGVLTVVDNTFATPLAQRPLAQGADVVVHSVTKYLAGHSDLVMGAAVTSDPELRARIHARRTTGGAIAGPWETWLALRGLRTLALRVERSQASALELARRLADHPLVAEVQHPGLPTHPQHERAAAVMDGFGSIITLRPRGGAEAADALTRAVALWVPATSLGGVESSLERRRRLPAEAPTVPVDLLRLSVGIEDVEDLWADLDQALRATA</sequence>
<feature type="modified residue" description="N6-(pyridoxal phosphate)lysine" evidence="8">
    <location>
        <position position="210"/>
    </location>
</feature>
<comment type="catalytic activity">
    <reaction evidence="7">
        <text>L-methionine + H2O = methanethiol + 2-oxobutanoate + NH4(+)</text>
        <dbReference type="Rhea" id="RHEA:23800"/>
        <dbReference type="ChEBI" id="CHEBI:15377"/>
        <dbReference type="ChEBI" id="CHEBI:16007"/>
        <dbReference type="ChEBI" id="CHEBI:16763"/>
        <dbReference type="ChEBI" id="CHEBI:28938"/>
        <dbReference type="ChEBI" id="CHEBI:57844"/>
        <dbReference type="EC" id="4.4.1.11"/>
    </reaction>
    <physiologicalReaction direction="left-to-right" evidence="7">
        <dbReference type="Rhea" id="RHEA:23801"/>
    </physiologicalReaction>
</comment>
<keyword evidence="3 8" id="KW-0663">Pyridoxal phosphate</keyword>
<dbReference type="InterPro" id="IPR015421">
    <property type="entry name" value="PyrdxlP-dep_Trfase_major"/>
</dbReference>
<keyword evidence="11" id="KW-1185">Reference proteome</keyword>
<dbReference type="Proteomes" id="UP000429644">
    <property type="component" value="Unassembled WGS sequence"/>
</dbReference>
<evidence type="ECO:0000256" key="4">
    <source>
        <dbReference type="ARBA" id="ARBA00047175"/>
    </source>
</evidence>
<evidence type="ECO:0000256" key="3">
    <source>
        <dbReference type="ARBA" id="ARBA00022898"/>
    </source>
</evidence>
<evidence type="ECO:0000256" key="9">
    <source>
        <dbReference type="RuleBase" id="RU362118"/>
    </source>
</evidence>
<dbReference type="GO" id="GO:0004123">
    <property type="term" value="F:cystathionine gamma-lyase activity"/>
    <property type="evidence" value="ECO:0007669"/>
    <property type="project" value="TreeGrafter"/>
</dbReference>
<dbReference type="EC" id="4.4.1.2" evidence="4"/>
<dbReference type="GO" id="GO:0019343">
    <property type="term" value="P:cysteine biosynthetic process via cystathionine"/>
    <property type="evidence" value="ECO:0007669"/>
    <property type="project" value="TreeGrafter"/>
</dbReference>
<dbReference type="InterPro" id="IPR015424">
    <property type="entry name" value="PyrdxlP-dep_Trfase"/>
</dbReference>
<dbReference type="EMBL" id="WHPD01002654">
    <property type="protein sequence ID" value="MPV89455.1"/>
    <property type="molecule type" value="Genomic_DNA"/>
</dbReference>
<dbReference type="PIRSF" id="PIRSF001434">
    <property type="entry name" value="CGS"/>
    <property type="match status" value="1"/>
</dbReference>
<dbReference type="Pfam" id="PF01053">
    <property type="entry name" value="Cys_Met_Meta_PP"/>
    <property type="match status" value="1"/>
</dbReference>
<dbReference type="InterPro" id="IPR000277">
    <property type="entry name" value="Cys/Met-Metab_PyrdxlP-dep_enz"/>
</dbReference>
<dbReference type="SUPFAM" id="SSF53383">
    <property type="entry name" value="PLP-dependent transferases"/>
    <property type="match status" value="1"/>
</dbReference>
<dbReference type="Gene3D" id="3.90.1150.10">
    <property type="entry name" value="Aspartate Aminotransferase, domain 1"/>
    <property type="match status" value="1"/>
</dbReference>
<dbReference type="GO" id="GO:0018826">
    <property type="term" value="F:methionine gamma-lyase activity"/>
    <property type="evidence" value="ECO:0007669"/>
    <property type="project" value="UniProtKB-EC"/>
</dbReference>
<dbReference type="GO" id="GO:0019346">
    <property type="term" value="P:transsulfuration"/>
    <property type="evidence" value="ECO:0007669"/>
    <property type="project" value="InterPro"/>
</dbReference>
<dbReference type="InterPro" id="IPR015422">
    <property type="entry name" value="PyrdxlP-dep_Trfase_small"/>
</dbReference>
<comment type="catalytic activity">
    <reaction evidence="6">
        <text>L-homocysteine + H2O = 2-oxobutanoate + hydrogen sulfide + NH4(+) + H(+)</text>
        <dbReference type="Rhea" id="RHEA:14501"/>
        <dbReference type="ChEBI" id="CHEBI:15377"/>
        <dbReference type="ChEBI" id="CHEBI:15378"/>
        <dbReference type="ChEBI" id="CHEBI:16763"/>
        <dbReference type="ChEBI" id="CHEBI:28938"/>
        <dbReference type="ChEBI" id="CHEBI:29919"/>
        <dbReference type="ChEBI" id="CHEBI:58199"/>
        <dbReference type="EC" id="4.4.1.2"/>
    </reaction>
    <physiologicalReaction direction="left-to-right" evidence="6">
        <dbReference type="Rhea" id="RHEA:14502"/>
    </physiologicalReaction>
</comment>
<evidence type="ECO:0000256" key="1">
    <source>
        <dbReference type="ARBA" id="ARBA00001933"/>
    </source>
</evidence>
<dbReference type="PANTHER" id="PTHR11808:SF15">
    <property type="entry name" value="CYSTATHIONINE GAMMA-LYASE"/>
    <property type="match status" value="1"/>
</dbReference>
<gene>
    <name evidence="10" type="ORF">GB882_12320</name>
</gene>
<dbReference type="PANTHER" id="PTHR11808">
    <property type="entry name" value="TRANS-SULFURATION ENZYME FAMILY MEMBER"/>
    <property type="match status" value="1"/>
</dbReference>
<comment type="similarity">
    <text evidence="2 9">Belongs to the trans-sulfuration enzymes family.</text>
</comment>
<evidence type="ECO:0000256" key="6">
    <source>
        <dbReference type="ARBA" id="ARBA00048780"/>
    </source>
</evidence>
<evidence type="ECO:0000313" key="11">
    <source>
        <dbReference type="Proteomes" id="UP000429644"/>
    </source>
</evidence>
<dbReference type="Gene3D" id="3.40.640.10">
    <property type="entry name" value="Type I PLP-dependent aspartate aminotransferase-like (Major domain)"/>
    <property type="match status" value="1"/>
</dbReference>